<evidence type="ECO:0000256" key="5">
    <source>
        <dbReference type="ARBA" id="ARBA00023284"/>
    </source>
</evidence>
<dbReference type="GO" id="GO:0016491">
    <property type="term" value="F:oxidoreductase activity"/>
    <property type="evidence" value="ECO:0007669"/>
    <property type="project" value="UniProtKB-KW"/>
</dbReference>
<feature type="chain" id="PRO_5038904809" evidence="7">
    <location>
        <begin position="26"/>
        <end position="208"/>
    </location>
</feature>
<dbReference type="PANTHER" id="PTHR13887:SF14">
    <property type="entry name" value="DISULFIDE BOND FORMATION PROTEIN D"/>
    <property type="match status" value="1"/>
</dbReference>
<reference evidence="9 10" key="1">
    <citation type="submission" date="2017-08" db="EMBL/GenBank/DDBJ databases">
        <title>Draft genome sequences of 64 type strains of genus Staph aureus.</title>
        <authorList>
            <person name="Cole K."/>
            <person name="Golubchik T."/>
            <person name="Russell J."/>
            <person name="Foster D."/>
            <person name="Llewelyn M."/>
            <person name="Wilson D."/>
            <person name="Crook D."/>
            <person name="Paul J."/>
        </authorList>
    </citation>
    <scope>NUCLEOTIDE SEQUENCE [LARGE SCALE GENOMIC DNA]</scope>
    <source>
        <strain evidence="9 10">DSM 29875</strain>
    </source>
</reference>
<accession>A0A2K4FC52</accession>
<name>A0A2K4FC52_9STAP</name>
<dbReference type="AlphaFoldDB" id="A0A2K4FC52"/>
<dbReference type="PROSITE" id="PS51257">
    <property type="entry name" value="PROKAR_LIPOPROTEIN"/>
    <property type="match status" value="1"/>
</dbReference>
<proteinExistence type="inferred from homology"/>
<evidence type="ECO:0000313" key="9">
    <source>
        <dbReference type="EMBL" id="POA08934.1"/>
    </source>
</evidence>
<dbReference type="EMBL" id="PPPX01000011">
    <property type="protein sequence ID" value="POA08934.1"/>
    <property type="molecule type" value="Genomic_DNA"/>
</dbReference>
<dbReference type="SUPFAM" id="SSF52833">
    <property type="entry name" value="Thioredoxin-like"/>
    <property type="match status" value="1"/>
</dbReference>
<comment type="similarity">
    <text evidence="1">Belongs to the thioredoxin family. DsbA subfamily.</text>
</comment>
<keyword evidence="9" id="KW-0413">Isomerase</keyword>
<dbReference type="GO" id="GO:0016853">
    <property type="term" value="F:isomerase activity"/>
    <property type="evidence" value="ECO:0007669"/>
    <property type="project" value="UniProtKB-KW"/>
</dbReference>
<dbReference type="RefSeq" id="WP_103371887.1">
    <property type="nucleotide sequence ID" value="NZ_CBCRVO010000002.1"/>
</dbReference>
<gene>
    <name evidence="9" type="ORF">CD039_08075</name>
</gene>
<feature type="domain" description="Thioredoxin-like fold" evidence="8">
    <location>
        <begin position="34"/>
        <end position="201"/>
    </location>
</feature>
<feature type="region of interest" description="Disordered" evidence="6">
    <location>
        <begin position="151"/>
        <end position="171"/>
    </location>
</feature>
<dbReference type="Proteomes" id="UP000242712">
    <property type="component" value="Unassembled WGS sequence"/>
</dbReference>
<dbReference type="PANTHER" id="PTHR13887">
    <property type="entry name" value="GLUTATHIONE S-TRANSFERASE KAPPA"/>
    <property type="match status" value="1"/>
</dbReference>
<evidence type="ECO:0000259" key="8">
    <source>
        <dbReference type="Pfam" id="PF13462"/>
    </source>
</evidence>
<organism evidence="9 10">
    <name type="scientific">Staphylococcus argensis</name>
    <dbReference type="NCBI Taxonomy" id="1607738"/>
    <lineage>
        <taxon>Bacteria</taxon>
        <taxon>Bacillati</taxon>
        <taxon>Bacillota</taxon>
        <taxon>Bacilli</taxon>
        <taxon>Bacillales</taxon>
        <taxon>Staphylococcaceae</taxon>
        <taxon>Staphylococcus</taxon>
    </lineage>
</organism>
<evidence type="ECO:0000256" key="2">
    <source>
        <dbReference type="ARBA" id="ARBA00022729"/>
    </source>
</evidence>
<dbReference type="OrthoDB" id="117402at2"/>
<keyword evidence="3" id="KW-0560">Oxidoreductase</keyword>
<protein>
    <submittedName>
        <fullName evidence="9">Protein-disulfide isomerase</fullName>
    </submittedName>
</protein>
<keyword evidence="5" id="KW-0676">Redox-active center</keyword>
<evidence type="ECO:0000256" key="3">
    <source>
        <dbReference type="ARBA" id="ARBA00023002"/>
    </source>
</evidence>
<keyword evidence="4" id="KW-1015">Disulfide bond</keyword>
<dbReference type="InterPro" id="IPR012336">
    <property type="entry name" value="Thioredoxin-like_fold"/>
</dbReference>
<evidence type="ECO:0000256" key="1">
    <source>
        <dbReference type="ARBA" id="ARBA00005791"/>
    </source>
</evidence>
<comment type="caution">
    <text evidence="9">The sequence shown here is derived from an EMBL/GenBank/DDBJ whole genome shotgun (WGS) entry which is preliminary data.</text>
</comment>
<dbReference type="Gene3D" id="3.40.30.10">
    <property type="entry name" value="Glutaredoxin"/>
    <property type="match status" value="1"/>
</dbReference>
<feature type="signal peptide" evidence="7">
    <location>
        <begin position="1"/>
        <end position="25"/>
    </location>
</feature>
<evidence type="ECO:0000256" key="6">
    <source>
        <dbReference type="SAM" id="MobiDB-lite"/>
    </source>
</evidence>
<keyword evidence="2 7" id="KW-0732">Signal</keyword>
<dbReference type="Pfam" id="PF13462">
    <property type="entry name" value="Thioredoxin_4"/>
    <property type="match status" value="1"/>
</dbReference>
<evidence type="ECO:0000313" key="10">
    <source>
        <dbReference type="Proteomes" id="UP000242712"/>
    </source>
</evidence>
<evidence type="ECO:0000256" key="7">
    <source>
        <dbReference type="SAM" id="SignalP"/>
    </source>
</evidence>
<evidence type="ECO:0000256" key="4">
    <source>
        <dbReference type="ARBA" id="ARBA00023157"/>
    </source>
</evidence>
<dbReference type="GeneID" id="98298305"/>
<feature type="compositionally biased region" description="Basic and acidic residues" evidence="6">
    <location>
        <begin position="151"/>
        <end position="167"/>
    </location>
</feature>
<dbReference type="InterPro" id="IPR036249">
    <property type="entry name" value="Thioredoxin-like_sf"/>
</dbReference>
<sequence>MKKGIGLILLTLSALLILVSCQSQQDKASHSSHHQKGKVTIVEYADIKCPYCKKVDQNVMPKLKKDYLHNKNVEYQFVNMAFLGKDSIVGSRAEHAVKRIAPEKHLQFLHQLFEQQPKDEKTWLTEKRLDAEIDQLNLDDDKKSQIKKAYKTKDSQAWKDAEKDQERYKKHHVKQAPTVYINGEKLEDPYKYKNYKTKIDKALKNKDN</sequence>
<keyword evidence="10" id="KW-1185">Reference proteome</keyword>